<dbReference type="OrthoDB" id="767661at2759"/>
<sequence length="41" mass="4684">FEGAYNLLAELKEMNMDVDTGMYNAIMIGYFKEASDFTNLL</sequence>
<accession>A0A843UF39</accession>
<evidence type="ECO:0000313" key="2">
    <source>
        <dbReference type="Proteomes" id="UP000652761"/>
    </source>
</evidence>
<protein>
    <recommendedName>
        <fullName evidence="3">Pentatricopeptide repeat-containing protein</fullName>
    </recommendedName>
</protein>
<evidence type="ECO:0000313" key="1">
    <source>
        <dbReference type="EMBL" id="MQL84462.1"/>
    </source>
</evidence>
<dbReference type="AlphaFoldDB" id="A0A843UF39"/>
<name>A0A843UF39_COLES</name>
<proteinExistence type="predicted"/>
<reference evidence="1" key="1">
    <citation type="submission" date="2017-07" db="EMBL/GenBank/DDBJ databases">
        <title>Taro Niue Genome Assembly and Annotation.</title>
        <authorList>
            <person name="Atibalentja N."/>
            <person name="Keating K."/>
            <person name="Fields C.J."/>
        </authorList>
    </citation>
    <scope>NUCLEOTIDE SEQUENCE</scope>
    <source>
        <strain evidence="1">Niue_2</strain>
        <tissue evidence="1">Leaf</tissue>
    </source>
</reference>
<organism evidence="1 2">
    <name type="scientific">Colocasia esculenta</name>
    <name type="common">Wild taro</name>
    <name type="synonym">Arum esculentum</name>
    <dbReference type="NCBI Taxonomy" id="4460"/>
    <lineage>
        <taxon>Eukaryota</taxon>
        <taxon>Viridiplantae</taxon>
        <taxon>Streptophyta</taxon>
        <taxon>Embryophyta</taxon>
        <taxon>Tracheophyta</taxon>
        <taxon>Spermatophyta</taxon>
        <taxon>Magnoliopsida</taxon>
        <taxon>Liliopsida</taxon>
        <taxon>Araceae</taxon>
        <taxon>Aroideae</taxon>
        <taxon>Colocasieae</taxon>
        <taxon>Colocasia</taxon>
    </lineage>
</organism>
<dbReference type="Proteomes" id="UP000652761">
    <property type="component" value="Unassembled WGS sequence"/>
</dbReference>
<gene>
    <name evidence="1" type="ORF">Taro_016977</name>
</gene>
<evidence type="ECO:0008006" key="3">
    <source>
        <dbReference type="Google" id="ProtNLM"/>
    </source>
</evidence>
<keyword evidence="2" id="KW-1185">Reference proteome</keyword>
<dbReference type="EMBL" id="NMUH01000763">
    <property type="protein sequence ID" value="MQL84462.1"/>
    <property type="molecule type" value="Genomic_DNA"/>
</dbReference>
<comment type="caution">
    <text evidence="1">The sequence shown here is derived from an EMBL/GenBank/DDBJ whole genome shotgun (WGS) entry which is preliminary data.</text>
</comment>
<feature type="non-terminal residue" evidence="1">
    <location>
        <position position="41"/>
    </location>
</feature>